<reference evidence="1 2" key="1">
    <citation type="submission" date="2018-08" db="EMBL/GenBank/DDBJ databases">
        <title>Genome and evolution of the arbuscular mycorrhizal fungus Diversispora epigaea (formerly Glomus versiforme) and its bacterial endosymbionts.</title>
        <authorList>
            <person name="Sun X."/>
            <person name="Fei Z."/>
            <person name="Harrison M."/>
        </authorList>
    </citation>
    <scope>NUCLEOTIDE SEQUENCE [LARGE SCALE GENOMIC DNA]</scope>
    <source>
        <strain evidence="1 2">IT104</strain>
    </source>
</reference>
<accession>A0A397IRJ4</accession>
<protein>
    <submittedName>
        <fullName evidence="1">Uncharacterized protein</fullName>
    </submittedName>
</protein>
<sequence length="66" mass="7411">MPPINKSNKIYIIFVNQKGQVKLGDYYHKGIGTTKDEEAFNGQVKLGDYYHKGIGTTKDEEAFNGT</sequence>
<proteinExistence type="predicted"/>
<evidence type="ECO:0000313" key="1">
    <source>
        <dbReference type="EMBL" id="RHZ78585.1"/>
    </source>
</evidence>
<dbReference type="InterPro" id="IPR011990">
    <property type="entry name" value="TPR-like_helical_dom_sf"/>
</dbReference>
<organism evidence="1 2">
    <name type="scientific">Diversispora epigaea</name>
    <dbReference type="NCBI Taxonomy" id="1348612"/>
    <lineage>
        <taxon>Eukaryota</taxon>
        <taxon>Fungi</taxon>
        <taxon>Fungi incertae sedis</taxon>
        <taxon>Mucoromycota</taxon>
        <taxon>Glomeromycotina</taxon>
        <taxon>Glomeromycetes</taxon>
        <taxon>Diversisporales</taxon>
        <taxon>Diversisporaceae</taxon>
        <taxon>Diversispora</taxon>
    </lineage>
</organism>
<evidence type="ECO:0000313" key="2">
    <source>
        <dbReference type="Proteomes" id="UP000266861"/>
    </source>
</evidence>
<gene>
    <name evidence="1" type="ORF">Glove_159g37</name>
</gene>
<dbReference type="OrthoDB" id="2384430at2759"/>
<dbReference type="Gene3D" id="1.25.40.10">
    <property type="entry name" value="Tetratricopeptide repeat domain"/>
    <property type="match status" value="1"/>
</dbReference>
<dbReference type="EMBL" id="PQFF01000150">
    <property type="protein sequence ID" value="RHZ78585.1"/>
    <property type="molecule type" value="Genomic_DNA"/>
</dbReference>
<dbReference type="Proteomes" id="UP000266861">
    <property type="component" value="Unassembled WGS sequence"/>
</dbReference>
<comment type="caution">
    <text evidence="1">The sequence shown here is derived from an EMBL/GenBank/DDBJ whole genome shotgun (WGS) entry which is preliminary data.</text>
</comment>
<keyword evidence="2" id="KW-1185">Reference proteome</keyword>
<name>A0A397IRJ4_9GLOM</name>
<dbReference type="AlphaFoldDB" id="A0A397IRJ4"/>